<keyword evidence="3" id="KW-1185">Reference proteome</keyword>
<evidence type="ECO:0000313" key="2">
    <source>
        <dbReference type="EMBL" id="MPC32794.1"/>
    </source>
</evidence>
<evidence type="ECO:0000313" key="3">
    <source>
        <dbReference type="Proteomes" id="UP000324222"/>
    </source>
</evidence>
<dbReference type="Proteomes" id="UP000324222">
    <property type="component" value="Unassembled WGS sequence"/>
</dbReference>
<protein>
    <submittedName>
        <fullName evidence="2">Uncharacterized protein</fullName>
    </submittedName>
</protein>
<name>A0A5B7EJU8_PORTR</name>
<gene>
    <name evidence="2" type="ORF">E2C01_026124</name>
</gene>
<evidence type="ECO:0000256" key="1">
    <source>
        <dbReference type="SAM" id="MobiDB-lite"/>
    </source>
</evidence>
<accession>A0A5B7EJU8</accession>
<dbReference type="EMBL" id="VSRR010002698">
    <property type="protein sequence ID" value="MPC32794.1"/>
    <property type="molecule type" value="Genomic_DNA"/>
</dbReference>
<organism evidence="2 3">
    <name type="scientific">Portunus trituberculatus</name>
    <name type="common">Swimming crab</name>
    <name type="synonym">Neptunus trituberculatus</name>
    <dbReference type="NCBI Taxonomy" id="210409"/>
    <lineage>
        <taxon>Eukaryota</taxon>
        <taxon>Metazoa</taxon>
        <taxon>Ecdysozoa</taxon>
        <taxon>Arthropoda</taxon>
        <taxon>Crustacea</taxon>
        <taxon>Multicrustacea</taxon>
        <taxon>Malacostraca</taxon>
        <taxon>Eumalacostraca</taxon>
        <taxon>Eucarida</taxon>
        <taxon>Decapoda</taxon>
        <taxon>Pleocyemata</taxon>
        <taxon>Brachyura</taxon>
        <taxon>Eubrachyura</taxon>
        <taxon>Portunoidea</taxon>
        <taxon>Portunidae</taxon>
        <taxon>Portuninae</taxon>
        <taxon>Portunus</taxon>
    </lineage>
</organism>
<comment type="caution">
    <text evidence="2">The sequence shown here is derived from an EMBL/GenBank/DDBJ whole genome shotgun (WGS) entry which is preliminary data.</text>
</comment>
<sequence>MQAPYTITNITTTTTTSTTAIENITSESAVRAARYPRGLSQCQPSRDRQSARDRRGQGVRRCVSE</sequence>
<feature type="compositionally biased region" description="Basic and acidic residues" evidence="1">
    <location>
        <begin position="45"/>
        <end position="65"/>
    </location>
</feature>
<reference evidence="2 3" key="1">
    <citation type="submission" date="2019-05" db="EMBL/GenBank/DDBJ databases">
        <title>Another draft genome of Portunus trituberculatus and its Hox gene families provides insights of decapod evolution.</title>
        <authorList>
            <person name="Jeong J.-H."/>
            <person name="Song I."/>
            <person name="Kim S."/>
            <person name="Choi T."/>
            <person name="Kim D."/>
            <person name="Ryu S."/>
            <person name="Kim W."/>
        </authorList>
    </citation>
    <scope>NUCLEOTIDE SEQUENCE [LARGE SCALE GENOMIC DNA]</scope>
    <source>
        <tissue evidence="2">Muscle</tissue>
    </source>
</reference>
<dbReference type="AlphaFoldDB" id="A0A5B7EJU8"/>
<feature type="region of interest" description="Disordered" evidence="1">
    <location>
        <begin position="35"/>
        <end position="65"/>
    </location>
</feature>
<proteinExistence type="predicted"/>